<dbReference type="InterPro" id="IPR010902">
    <property type="entry name" value="NUMOD4"/>
</dbReference>
<comment type="caution">
    <text evidence="2">The sequence shown here is derived from an EMBL/GenBank/DDBJ whole genome shotgun (WGS) entry which is preliminary data.</text>
</comment>
<proteinExistence type="predicted"/>
<dbReference type="InterPro" id="IPR044925">
    <property type="entry name" value="His-Me_finger_sf"/>
</dbReference>
<dbReference type="GO" id="GO:0016788">
    <property type="term" value="F:hydrolase activity, acting on ester bonds"/>
    <property type="evidence" value="ECO:0007669"/>
    <property type="project" value="InterPro"/>
</dbReference>
<dbReference type="SUPFAM" id="SSF64496">
    <property type="entry name" value="DNA-binding domain of intron-encoded endonucleases"/>
    <property type="match status" value="1"/>
</dbReference>
<dbReference type="InterPro" id="IPR003647">
    <property type="entry name" value="Intron_nuc_1_rpt"/>
</dbReference>
<dbReference type="Pfam" id="PF07463">
    <property type="entry name" value="NUMOD4"/>
    <property type="match status" value="1"/>
</dbReference>
<dbReference type="SUPFAM" id="SSF54060">
    <property type="entry name" value="His-Me finger endonucleases"/>
    <property type="match status" value="1"/>
</dbReference>
<feature type="domain" description="NUMOD4" evidence="1">
    <location>
        <begin position="2"/>
        <end position="62"/>
    </location>
</feature>
<reference evidence="2" key="1">
    <citation type="journal article" date="2015" name="Nature">
        <title>Complex archaea that bridge the gap between prokaryotes and eukaryotes.</title>
        <authorList>
            <person name="Spang A."/>
            <person name="Saw J.H."/>
            <person name="Jorgensen S.L."/>
            <person name="Zaremba-Niedzwiedzka K."/>
            <person name="Martijn J."/>
            <person name="Lind A.E."/>
            <person name="van Eijk R."/>
            <person name="Schleper C."/>
            <person name="Guy L."/>
            <person name="Ettema T.J."/>
        </authorList>
    </citation>
    <scope>NUCLEOTIDE SEQUENCE</scope>
</reference>
<dbReference type="Gene3D" id="3.90.75.20">
    <property type="match status" value="1"/>
</dbReference>
<sequence length="193" mass="21812">METWKDIKGFEGLYQISDLGRVKSLTRKIVRRDGIALSIKERILKDHKDHYDSHGYLQVDLYKTGSRKTYKVARLVALAFIPNPENKRTVNHKKGNRGDNRAKKLEWATQAENMQHSYDVLGRKGPCLGKFGVDSPLSKPVLQFSKTGKRVAEYAGVSEAQRETGISHGNISMVCLGQRNFAGGFIWEFKKAS</sequence>
<name>A0A0F9TES2_9ZZZZ</name>
<evidence type="ECO:0000259" key="1">
    <source>
        <dbReference type="Pfam" id="PF07463"/>
    </source>
</evidence>
<evidence type="ECO:0000313" key="2">
    <source>
        <dbReference type="EMBL" id="KKN79710.1"/>
    </source>
</evidence>
<dbReference type="Gene3D" id="1.10.10.10">
    <property type="entry name" value="Winged helix-like DNA-binding domain superfamily/Winged helix DNA-binding domain"/>
    <property type="match status" value="1"/>
</dbReference>
<dbReference type="InterPro" id="IPR036388">
    <property type="entry name" value="WH-like_DNA-bd_sf"/>
</dbReference>
<protein>
    <recommendedName>
        <fullName evidence="1">NUMOD4 domain-containing protein</fullName>
    </recommendedName>
</protein>
<accession>A0A0F9TES2</accession>
<dbReference type="SMART" id="SM00497">
    <property type="entry name" value="IENR1"/>
    <property type="match status" value="1"/>
</dbReference>
<gene>
    <name evidence="2" type="ORF">LCGC14_0337320</name>
</gene>
<dbReference type="EMBL" id="LAZR01000243">
    <property type="protein sequence ID" value="KKN79710.1"/>
    <property type="molecule type" value="Genomic_DNA"/>
</dbReference>
<dbReference type="AlphaFoldDB" id="A0A0F9TES2"/>
<organism evidence="2">
    <name type="scientific">marine sediment metagenome</name>
    <dbReference type="NCBI Taxonomy" id="412755"/>
    <lineage>
        <taxon>unclassified sequences</taxon>
        <taxon>metagenomes</taxon>
        <taxon>ecological metagenomes</taxon>
    </lineage>
</organism>